<dbReference type="Proteomes" id="UP000501991">
    <property type="component" value="Chromosome"/>
</dbReference>
<dbReference type="SUPFAM" id="SSF53800">
    <property type="entry name" value="Chelatase"/>
    <property type="match status" value="1"/>
</dbReference>
<evidence type="ECO:0000313" key="3">
    <source>
        <dbReference type="EMBL" id="QID19020.1"/>
    </source>
</evidence>
<dbReference type="PANTHER" id="PTHR33542:SF3">
    <property type="entry name" value="SIROHYDROCHLORIN FERROCHELATASE, CHLOROPLASTIC"/>
    <property type="match status" value="1"/>
</dbReference>
<dbReference type="PANTHER" id="PTHR33542">
    <property type="entry name" value="SIROHYDROCHLORIN FERROCHELATASE, CHLOROPLASTIC"/>
    <property type="match status" value="1"/>
</dbReference>
<sequence>MRIVTAQSSADRHGIILFGHGARDPEWAGPMQRIAARIAALDPACPVSLAFMEFMRPTLDEAVDDLVARGVRSIRIVPVFLAQGGHLKRDVPLAVGRAAERHPAVGLSLATAAGEAEGVVEAIARYAIAP</sequence>
<keyword evidence="2" id="KW-0456">Lyase</keyword>
<proteinExistence type="predicted"/>
<keyword evidence="1" id="KW-0479">Metal-binding</keyword>
<dbReference type="Pfam" id="PF01903">
    <property type="entry name" value="CbiX"/>
    <property type="match status" value="1"/>
</dbReference>
<protein>
    <submittedName>
        <fullName evidence="3">Cobalamin biosynthesis protein CbiX</fullName>
    </submittedName>
</protein>
<dbReference type="KEGG" id="azq:G3580_16190"/>
<dbReference type="GO" id="GO:0016829">
    <property type="term" value="F:lyase activity"/>
    <property type="evidence" value="ECO:0007669"/>
    <property type="project" value="UniProtKB-KW"/>
</dbReference>
<keyword evidence="4" id="KW-1185">Reference proteome</keyword>
<gene>
    <name evidence="3" type="ORF">G3580_16190</name>
</gene>
<dbReference type="Gene3D" id="3.40.50.1400">
    <property type="match status" value="1"/>
</dbReference>
<evidence type="ECO:0000256" key="2">
    <source>
        <dbReference type="ARBA" id="ARBA00023239"/>
    </source>
</evidence>
<name>A0A6C1B9K6_9RHOO</name>
<reference evidence="3 4" key="1">
    <citation type="submission" date="2020-02" db="EMBL/GenBank/DDBJ databases">
        <title>Nitrogenibacter mangrovi gen. nov., sp. nov. isolated from mangrove sediment, a denitrifying betaproteobacterium.</title>
        <authorList>
            <person name="Liao H."/>
            <person name="Tian Y."/>
        </authorList>
    </citation>
    <scope>NUCLEOTIDE SEQUENCE [LARGE SCALE GENOMIC DNA]</scope>
    <source>
        <strain evidence="3 4">M9-3-2</strain>
    </source>
</reference>
<evidence type="ECO:0000256" key="1">
    <source>
        <dbReference type="ARBA" id="ARBA00022723"/>
    </source>
</evidence>
<dbReference type="CDD" id="cd03416">
    <property type="entry name" value="CbiX_SirB_N"/>
    <property type="match status" value="1"/>
</dbReference>
<dbReference type="InterPro" id="IPR050963">
    <property type="entry name" value="Sirohydro_Cobaltochel/CbiX"/>
</dbReference>
<dbReference type="GO" id="GO:0046872">
    <property type="term" value="F:metal ion binding"/>
    <property type="evidence" value="ECO:0007669"/>
    <property type="project" value="UniProtKB-KW"/>
</dbReference>
<accession>A0A6C1B9K6</accession>
<dbReference type="AlphaFoldDB" id="A0A6C1B9K6"/>
<dbReference type="InterPro" id="IPR002762">
    <property type="entry name" value="CbiX-like"/>
</dbReference>
<dbReference type="RefSeq" id="WP_173767229.1">
    <property type="nucleotide sequence ID" value="NZ_CP048836.1"/>
</dbReference>
<dbReference type="EMBL" id="CP048836">
    <property type="protein sequence ID" value="QID19020.1"/>
    <property type="molecule type" value="Genomic_DNA"/>
</dbReference>
<organism evidence="3 4">
    <name type="scientific">Nitrogeniibacter mangrovi</name>
    <dbReference type="NCBI Taxonomy" id="2016596"/>
    <lineage>
        <taxon>Bacteria</taxon>
        <taxon>Pseudomonadati</taxon>
        <taxon>Pseudomonadota</taxon>
        <taxon>Betaproteobacteria</taxon>
        <taxon>Rhodocyclales</taxon>
        <taxon>Zoogloeaceae</taxon>
        <taxon>Nitrogeniibacter</taxon>
    </lineage>
</organism>
<evidence type="ECO:0000313" key="4">
    <source>
        <dbReference type="Proteomes" id="UP000501991"/>
    </source>
</evidence>